<comment type="subcellular location">
    <subcellularLocation>
        <location evidence="1">Cell membrane</location>
        <topology evidence="1">Multi-pass membrane protein</topology>
    </subcellularLocation>
</comment>
<dbReference type="InterPro" id="IPR003593">
    <property type="entry name" value="AAA+_ATPase"/>
</dbReference>
<evidence type="ECO:0000259" key="8">
    <source>
        <dbReference type="PROSITE" id="PS50893"/>
    </source>
</evidence>
<feature type="transmembrane region" description="Helical" evidence="7">
    <location>
        <begin position="20"/>
        <end position="42"/>
    </location>
</feature>
<keyword evidence="11" id="KW-1185">Reference proteome</keyword>
<dbReference type="InterPro" id="IPR036640">
    <property type="entry name" value="ABC1_TM_sf"/>
</dbReference>
<evidence type="ECO:0000313" key="11">
    <source>
        <dbReference type="Proteomes" id="UP000027931"/>
    </source>
</evidence>
<dbReference type="CDD" id="cd03228">
    <property type="entry name" value="ABCC_MRP_Like"/>
    <property type="match status" value="1"/>
</dbReference>
<dbReference type="GO" id="GO:0005886">
    <property type="term" value="C:plasma membrane"/>
    <property type="evidence" value="ECO:0007669"/>
    <property type="project" value="UniProtKB-SubCell"/>
</dbReference>
<dbReference type="PANTHER" id="PTHR43394">
    <property type="entry name" value="ATP-DEPENDENT PERMEASE MDL1, MITOCHONDRIAL"/>
    <property type="match status" value="1"/>
</dbReference>
<dbReference type="AlphaFoldDB" id="A0A074LQK6"/>
<evidence type="ECO:0000256" key="6">
    <source>
        <dbReference type="ARBA" id="ARBA00023136"/>
    </source>
</evidence>
<gene>
    <name evidence="10" type="ORF">EL26_04815</name>
</gene>
<keyword evidence="4" id="KW-0067">ATP-binding</keyword>
<sequence length="604" mass="67537">MKARTMVWVLKFFFASSSLPFVLMSLFGLLQAGLAASALLFLQQLVDGRSLSGLALVWLSVGYLLCALVLPNAFNILNQLFREAVLRRSQQILTRKLMQMSASIGMDSLEDAQFQDVVSAVTKADSSVMINYWQCVQEIVISLVRLVGVAAVLTSFYWGIPLVVFASVLPELWMRMRFAKLQHKLHLDQSAVERRASYFADVLTKREYVKEIRTSAAESFLYGKWRSQKDAYDRKDLAFDRKRQSYFGAGHLIFLTAISASMFFMVKWVMGGQTSVGALTSAIFALNYIVGSIGSLLYNFGQAQHQILLVETTRGFLEDTAAEQEPSPDLHRVTVPFDIRFENVSYRYPGAENFALQNVSFTITHGERIALVGANGSGKSTLIRLLLGLSRPTSGRIYLNEVPLEDCSWGHYRELVTVAFQDFAQYCRTVRENIGFGDLHALHLPHLLEQAAVQSGAADFIERLPRRYDQQLGAAFAGGVDLSGGQWQKTAMARAYLRQAALLLMDEPTASLDPMAEVEVYRQFSDLAEGKTALLVSHRLGSATLADRIFVLQQGELVEAGHHIELLRENGEYAKLFRSQAEWYLHDERAEAVEEPPVAGVQVQ</sequence>
<dbReference type="Pfam" id="PF00005">
    <property type="entry name" value="ABC_tran"/>
    <property type="match status" value="1"/>
</dbReference>
<name>A0A074LQK6_9BACL</name>
<evidence type="ECO:0000256" key="2">
    <source>
        <dbReference type="ARBA" id="ARBA00022692"/>
    </source>
</evidence>
<evidence type="ECO:0008006" key="12">
    <source>
        <dbReference type="Google" id="ProtNLM"/>
    </source>
</evidence>
<feature type="domain" description="ABC transporter" evidence="8">
    <location>
        <begin position="339"/>
        <end position="579"/>
    </location>
</feature>
<dbReference type="SUPFAM" id="SSF90123">
    <property type="entry name" value="ABC transporter transmembrane region"/>
    <property type="match status" value="1"/>
</dbReference>
<evidence type="ECO:0000259" key="9">
    <source>
        <dbReference type="PROSITE" id="PS50929"/>
    </source>
</evidence>
<dbReference type="eggNOG" id="COG1132">
    <property type="taxonomic scope" value="Bacteria"/>
</dbReference>
<dbReference type="InterPro" id="IPR003439">
    <property type="entry name" value="ABC_transporter-like_ATP-bd"/>
</dbReference>
<dbReference type="Gene3D" id="3.40.50.300">
    <property type="entry name" value="P-loop containing nucleotide triphosphate hydrolases"/>
    <property type="match status" value="1"/>
</dbReference>
<evidence type="ECO:0000256" key="7">
    <source>
        <dbReference type="SAM" id="Phobius"/>
    </source>
</evidence>
<dbReference type="PROSITE" id="PS50893">
    <property type="entry name" value="ABC_TRANSPORTER_2"/>
    <property type="match status" value="1"/>
</dbReference>
<dbReference type="Gene3D" id="1.20.1560.10">
    <property type="entry name" value="ABC transporter type 1, transmembrane domain"/>
    <property type="match status" value="1"/>
</dbReference>
<evidence type="ECO:0000256" key="3">
    <source>
        <dbReference type="ARBA" id="ARBA00022741"/>
    </source>
</evidence>
<protein>
    <recommendedName>
        <fullName evidence="12">ABC transporter ATP-binding protein</fullName>
    </recommendedName>
</protein>
<dbReference type="InterPro" id="IPR027417">
    <property type="entry name" value="P-loop_NTPase"/>
</dbReference>
<feature type="transmembrane region" description="Helical" evidence="7">
    <location>
        <begin position="54"/>
        <end position="74"/>
    </location>
</feature>
<evidence type="ECO:0000256" key="1">
    <source>
        <dbReference type="ARBA" id="ARBA00004651"/>
    </source>
</evidence>
<dbReference type="InterPro" id="IPR011527">
    <property type="entry name" value="ABC1_TM_dom"/>
</dbReference>
<dbReference type="RefSeq" id="WP_052035991.1">
    <property type="nucleotide sequence ID" value="NZ_JMIR01000004.1"/>
</dbReference>
<dbReference type="OrthoDB" id="1240423at2"/>
<proteinExistence type="predicted"/>
<reference evidence="10 11" key="1">
    <citation type="journal article" date="2013" name="Int. J. Syst. Evol. Microbiol.">
        <title>Tumebacillus flagellatus sp. nov., an alpha-amylase/pullulanase-producing bacterium isolated from cassava wastewater.</title>
        <authorList>
            <person name="Wang Q."/>
            <person name="Xie N."/>
            <person name="Qin Y."/>
            <person name="Shen N."/>
            <person name="Zhu J."/>
            <person name="Mi H."/>
            <person name="Huang R."/>
        </authorList>
    </citation>
    <scope>NUCLEOTIDE SEQUENCE [LARGE SCALE GENOMIC DNA]</scope>
    <source>
        <strain evidence="10 11">GST4</strain>
    </source>
</reference>
<dbReference type="PROSITE" id="PS50929">
    <property type="entry name" value="ABC_TM1F"/>
    <property type="match status" value="1"/>
</dbReference>
<comment type="caution">
    <text evidence="10">The sequence shown here is derived from an EMBL/GenBank/DDBJ whole genome shotgun (WGS) entry which is preliminary data.</text>
</comment>
<evidence type="ECO:0000313" key="10">
    <source>
        <dbReference type="EMBL" id="KEO84426.1"/>
    </source>
</evidence>
<feature type="transmembrane region" description="Helical" evidence="7">
    <location>
        <begin position="246"/>
        <end position="270"/>
    </location>
</feature>
<keyword evidence="2 7" id="KW-0812">Transmembrane</keyword>
<keyword evidence="5 7" id="KW-1133">Transmembrane helix</keyword>
<accession>A0A074LQK6</accession>
<dbReference type="EMBL" id="JMIR01000004">
    <property type="protein sequence ID" value="KEO84426.1"/>
    <property type="molecule type" value="Genomic_DNA"/>
</dbReference>
<dbReference type="Proteomes" id="UP000027931">
    <property type="component" value="Unassembled WGS sequence"/>
</dbReference>
<feature type="transmembrane region" description="Helical" evidence="7">
    <location>
        <begin position="156"/>
        <end position="174"/>
    </location>
</feature>
<dbReference type="SMART" id="SM00382">
    <property type="entry name" value="AAA"/>
    <property type="match status" value="1"/>
</dbReference>
<dbReference type="PANTHER" id="PTHR43394:SF1">
    <property type="entry name" value="ATP-BINDING CASSETTE SUB-FAMILY B MEMBER 10, MITOCHONDRIAL"/>
    <property type="match status" value="1"/>
</dbReference>
<keyword evidence="3" id="KW-0547">Nucleotide-binding</keyword>
<evidence type="ECO:0000256" key="4">
    <source>
        <dbReference type="ARBA" id="ARBA00022840"/>
    </source>
</evidence>
<dbReference type="STRING" id="1157490.EL26_04815"/>
<dbReference type="GO" id="GO:0015421">
    <property type="term" value="F:ABC-type oligopeptide transporter activity"/>
    <property type="evidence" value="ECO:0007669"/>
    <property type="project" value="TreeGrafter"/>
</dbReference>
<evidence type="ECO:0000256" key="5">
    <source>
        <dbReference type="ARBA" id="ARBA00022989"/>
    </source>
</evidence>
<keyword evidence="6 7" id="KW-0472">Membrane</keyword>
<dbReference type="GO" id="GO:0005524">
    <property type="term" value="F:ATP binding"/>
    <property type="evidence" value="ECO:0007669"/>
    <property type="project" value="UniProtKB-KW"/>
</dbReference>
<dbReference type="GO" id="GO:0016887">
    <property type="term" value="F:ATP hydrolysis activity"/>
    <property type="evidence" value="ECO:0007669"/>
    <property type="project" value="InterPro"/>
</dbReference>
<dbReference type="InterPro" id="IPR039421">
    <property type="entry name" value="Type_1_exporter"/>
</dbReference>
<organism evidence="10 11">
    <name type="scientific">Tumebacillus flagellatus</name>
    <dbReference type="NCBI Taxonomy" id="1157490"/>
    <lineage>
        <taxon>Bacteria</taxon>
        <taxon>Bacillati</taxon>
        <taxon>Bacillota</taxon>
        <taxon>Bacilli</taxon>
        <taxon>Bacillales</taxon>
        <taxon>Alicyclobacillaceae</taxon>
        <taxon>Tumebacillus</taxon>
    </lineage>
</organism>
<dbReference type="SUPFAM" id="SSF52540">
    <property type="entry name" value="P-loop containing nucleoside triphosphate hydrolases"/>
    <property type="match status" value="1"/>
</dbReference>
<feature type="domain" description="ABC transmembrane type-1" evidence="9">
    <location>
        <begin position="22"/>
        <end position="305"/>
    </location>
</feature>
<feature type="transmembrane region" description="Helical" evidence="7">
    <location>
        <begin position="276"/>
        <end position="298"/>
    </location>
</feature>